<dbReference type="InterPro" id="IPR038545">
    <property type="entry name" value="Znf_DBF_sf"/>
</dbReference>
<keyword evidence="1" id="KW-0479">Metal-binding</keyword>
<organism evidence="8 9">
    <name type="scientific">Aphis craccivora</name>
    <name type="common">Cowpea aphid</name>
    <dbReference type="NCBI Taxonomy" id="307492"/>
    <lineage>
        <taxon>Eukaryota</taxon>
        <taxon>Metazoa</taxon>
        <taxon>Ecdysozoa</taxon>
        <taxon>Arthropoda</taxon>
        <taxon>Hexapoda</taxon>
        <taxon>Insecta</taxon>
        <taxon>Pterygota</taxon>
        <taxon>Neoptera</taxon>
        <taxon>Paraneoptera</taxon>
        <taxon>Hemiptera</taxon>
        <taxon>Sternorrhyncha</taxon>
        <taxon>Aphidomorpha</taxon>
        <taxon>Aphidoidea</taxon>
        <taxon>Aphididae</taxon>
        <taxon>Aphidini</taxon>
        <taxon>Aphis</taxon>
        <taxon>Aphis</taxon>
    </lineage>
</organism>
<dbReference type="Gene3D" id="3.40.50.10190">
    <property type="entry name" value="BRCT domain"/>
    <property type="match status" value="1"/>
</dbReference>
<feature type="region of interest" description="Disordered" evidence="5">
    <location>
        <begin position="389"/>
        <end position="448"/>
    </location>
</feature>
<dbReference type="GO" id="GO:0008270">
    <property type="term" value="F:zinc ion binding"/>
    <property type="evidence" value="ECO:0007669"/>
    <property type="project" value="UniProtKB-KW"/>
</dbReference>
<feature type="domain" description="BRCT" evidence="6">
    <location>
        <begin position="22"/>
        <end position="96"/>
    </location>
</feature>
<feature type="compositionally biased region" description="Low complexity" evidence="5">
    <location>
        <begin position="389"/>
        <end position="400"/>
    </location>
</feature>
<dbReference type="PROSITE" id="PS51265">
    <property type="entry name" value="ZF_DBF4"/>
    <property type="match status" value="1"/>
</dbReference>
<dbReference type="SUPFAM" id="SSF52113">
    <property type="entry name" value="BRCT domain"/>
    <property type="match status" value="1"/>
</dbReference>
<evidence type="ECO:0000313" key="9">
    <source>
        <dbReference type="Proteomes" id="UP000478052"/>
    </source>
</evidence>
<dbReference type="Proteomes" id="UP000478052">
    <property type="component" value="Unassembled WGS sequence"/>
</dbReference>
<evidence type="ECO:0000259" key="6">
    <source>
        <dbReference type="PROSITE" id="PS50172"/>
    </source>
</evidence>
<evidence type="ECO:0000256" key="3">
    <source>
        <dbReference type="ARBA" id="ARBA00022833"/>
    </source>
</evidence>
<keyword evidence="9" id="KW-1185">Reference proteome</keyword>
<proteinExistence type="predicted"/>
<dbReference type="InterPro" id="IPR001357">
    <property type="entry name" value="BRCT_dom"/>
</dbReference>
<dbReference type="Gene3D" id="6.10.250.3410">
    <property type="entry name" value="DBF zinc finger"/>
    <property type="match status" value="1"/>
</dbReference>
<dbReference type="PROSITE" id="PS50172">
    <property type="entry name" value="BRCT"/>
    <property type="match status" value="1"/>
</dbReference>
<comment type="caution">
    <text evidence="8">The sequence shown here is derived from an EMBL/GenBank/DDBJ whole genome shotgun (WGS) entry which is preliminary data.</text>
</comment>
<reference evidence="8 9" key="1">
    <citation type="submission" date="2019-08" db="EMBL/GenBank/DDBJ databases">
        <title>Whole genome of Aphis craccivora.</title>
        <authorList>
            <person name="Voronova N.V."/>
            <person name="Shulinski R.S."/>
            <person name="Bandarenka Y.V."/>
            <person name="Zhorov D.G."/>
            <person name="Warner D."/>
        </authorList>
    </citation>
    <scope>NUCLEOTIDE SEQUENCE [LARGE SCALE GENOMIC DNA]</scope>
    <source>
        <strain evidence="8">180601</strain>
        <tissue evidence="8">Whole Body</tissue>
    </source>
</reference>
<dbReference type="OrthoDB" id="6616461at2759"/>
<evidence type="ECO:0000256" key="4">
    <source>
        <dbReference type="PROSITE-ProRule" id="PRU00600"/>
    </source>
</evidence>
<evidence type="ECO:0000256" key="5">
    <source>
        <dbReference type="SAM" id="MobiDB-lite"/>
    </source>
</evidence>
<dbReference type="Pfam" id="PF00533">
    <property type="entry name" value="BRCT"/>
    <property type="match status" value="1"/>
</dbReference>
<gene>
    <name evidence="8" type="ORF">FWK35_00014740</name>
</gene>
<sequence length="604" mass="69678">MDLFLEQLRIFFFLVLGSSSKNKRSILYGKTFVIDIVDNIVSSKVEKLINAYGGKIIQSLEKSTDYLISDMIQDEGIKYKSSSETNNSRRDIEVINGPSSKHTNSVDLINKANILNIKILSAKKFQHWLKSLLKKCRTNKKPTDQVASVLKGKVSLKIESMDQGQRPVFEFIPKWPDLGDALCKKKTKHTTENKYIEDKSGDDYSSDQYSTSEIGGMCELCDMPFMNYKEHINTKKHMRESQDEHRFHELDELINERPLNVIFNQFIPNKSEKKINRDQNLAQKTPNLKNCIDDTVITIIDSDSDDAEQKDVHCSFGNKTFKEQASVSLKRKYQFSESDITFVPQKRPSKKLHSPVHNEINFYKKTKRKHKTHQKSSYKDIYKVEVVNSHPSKSKNNPNNDKIESDQPPVIIRLKRVQNSKNKYSSSDVESHRSMSSSDNDDEIPEDPIPVHRYIRVVRKPSFSDGNEVPPSKGYTESQMFTFEHPELRHNIYKDIKNVSYYPTYTCIPDTKSSIEYIQEKMENLGNPSLNCTLSYNESLKVISKMEPQKIGEWFYNIPKKIHDNLSFNSSTLVPLTDLSKIKSFVVPKKKANRSSTSSNSIKY</sequence>
<evidence type="ECO:0000259" key="7">
    <source>
        <dbReference type="PROSITE" id="PS51265"/>
    </source>
</evidence>
<name>A0A6G0YXN6_APHCR</name>
<dbReference type="InterPro" id="IPR036420">
    <property type="entry name" value="BRCT_dom_sf"/>
</dbReference>
<feature type="domain" description="DBF4-type" evidence="7">
    <location>
        <begin position="211"/>
        <end position="260"/>
    </location>
</feature>
<dbReference type="InterPro" id="IPR006572">
    <property type="entry name" value="Znf_DBF"/>
</dbReference>
<evidence type="ECO:0000256" key="1">
    <source>
        <dbReference type="ARBA" id="ARBA00022723"/>
    </source>
</evidence>
<dbReference type="AlphaFoldDB" id="A0A6G0YXN6"/>
<dbReference type="EMBL" id="VUJU01002085">
    <property type="protein sequence ID" value="KAF0762635.1"/>
    <property type="molecule type" value="Genomic_DNA"/>
</dbReference>
<accession>A0A6G0YXN6</accession>
<evidence type="ECO:0000313" key="8">
    <source>
        <dbReference type="EMBL" id="KAF0762635.1"/>
    </source>
</evidence>
<protein>
    <submittedName>
        <fullName evidence="8">DBF4-type domain-containing protein</fullName>
    </submittedName>
</protein>
<dbReference type="GO" id="GO:0003676">
    <property type="term" value="F:nucleic acid binding"/>
    <property type="evidence" value="ECO:0007669"/>
    <property type="project" value="InterPro"/>
</dbReference>
<evidence type="ECO:0000256" key="2">
    <source>
        <dbReference type="ARBA" id="ARBA00022771"/>
    </source>
</evidence>
<keyword evidence="2 4" id="KW-0863">Zinc-finger</keyword>
<keyword evidence="3" id="KW-0862">Zinc</keyword>
<dbReference type="Pfam" id="PF07535">
    <property type="entry name" value="zf-DBF"/>
    <property type="match status" value="1"/>
</dbReference>
<feature type="compositionally biased region" description="Polar residues" evidence="5">
    <location>
        <begin position="419"/>
        <end position="438"/>
    </location>
</feature>